<dbReference type="RefSeq" id="XP_013903459.1">
    <property type="nucleotide sequence ID" value="XM_014048005.1"/>
</dbReference>
<evidence type="ECO:0000259" key="2">
    <source>
        <dbReference type="Pfam" id="PF00339"/>
    </source>
</evidence>
<dbReference type="Gene3D" id="2.60.40.640">
    <property type="match status" value="1"/>
</dbReference>
<sequence length="109" mass="11582">MDGFSTNTMMTDRDDYRVHSYTGDVIKVRLPLVPAGSGTLGLGSYEFPFAVALPQELPGSAAYESGADARCFIEYKVKAVVDQKLPGLESPRANTCAPLAPPSSNCPAL</sequence>
<accession>A0A0D2MP19</accession>
<proteinExistence type="predicted"/>
<dbReference type="KEGG" id="mng:MNEG_3519"/>
<dbReference type="InterPro" id="IPR014752">
    <property type="entry name" value="Arrestin-like_C"/>
</dbReference>
<dbReference type="OrthoDB" id="2333384at2759"/>
<dbReference type="InterPro" id="IPR011021">
    <property type="entry name" value="Arrestin-like_N"/>
</dbReference>
<protein>
    <recommendedName>
        <fullName evidence="2">Arrestin-like N-terminal domain-containing protein</fullName>
    </recommendedName>
</protein>
<gene>
    <name evidence="3" type="ORF">MNEG_3519</name>
</gene>
<feature type="region of interest" description="Disordered" evidence="1">
    <location>
        <begin position="88"/>
        <end position="109"/>
    </location>
</feature>
<keyword evidence="4" id="KW-1185">Reference proteome</keyword>
<dbReference type="Proteomes" id="UP000054498">
    <property type="component" value="Unassembled WGS sequence"/>
</dbReference>
<organism evidence="3 4">
    <name type="scientific">Monoraphidium neglectum</name>
    <dbReference type="NCBI Taxonomy" id="145388"/>
    <lineage>
        <taxon>Eukaryota</taxon>
        <taxon>Viridiplantae</taxon>
        <taxon>Chlorophyta</taxon>
        <taxon>core chlorophytes</taxon>
        <taxon>Chlorophyceae</taxon>
        <taxon>CS clade</taxon>
        <taxon>Sphaeropleales</taxon>
        <taxon>Selenastraceae</taxon>
        <taxon>Monoraphidium</taxon>
    </lineage>
</organism>
<name>A0A0D2MP19_9CHLO</name>
<feature type="domain" description="Arrestin-like N-terminal" evidence="2">
    <location>
        <begin position="36"/>
        <end position="84"/>
    </location>
</feature>
<evidence type="ECO:0000313" key="3">
    <source>
        <dbReference type="EMBL" id="KIZ04440.1"/>
    </source>
</evidence>
<dbReference type="AlphaFoldDB" id="A0A0D2MP19"/>
<evidence type="ECO:0000256" key="1">
    <source>
        <dbReference type="SAM" id="MobiDB-lite"/>
    </source>
</evidence>
<dbReference type="GeneID" id="25736397"/>
<evidence type="ECO:0000313" key="4">
    <source>
        <dbReference type="Proteomes" id="UP000054498"/>
    </source>
</evidence>
<dbReference type="Pfam" id="PF00339">
    <property type="entry name" value="Arrestin_N"/>
    <property type="match status" value="1"/>
</dbReference>
<reference evidence="3 4" key="1">
    <citation type="journal article" date="2013" name="BMC Genomics">
        <title>Reconstruction of the lipid metabolism for the microalga Monoraphidium neglectum from its genome sequence reveals characteristics suitable for biofuel production.</title>
        <authorList>
            <person name="Bogen C."/>
            <person name="Al-Dilaimi A."/>
            <person name="Albersmeier A."/>
            <person name="Wichmann J."/>
            <person name="Grundmann M."/>
            <person name="Rupp O."/>
            <person name="Lauersen K.J."/>
            <person name="Blifernez-Klassen O."/>
            <person name="Kalinowski J."/>
            <person name="Goesmann A."/>
            <person name="Mussgnug J.H."/>
            <person name="Kruse O."/>
        </authorList>
    </citation>
    <scope>NUCLEOTIDE SEQUENCE [LARGE SCALE GENOMIC DNA]</scope>
    <source>
        <strain evidence="3 4">SAG 48.87</strain>
    </source>
</reference>
<dbReference type="EMBL" id="KK100664">
    <property type="protein sequence ID" value="KIZ04440.1"/>
    <property type="molecule type" value="Genomic_DNA"/>
</dbReference>